<dbReference type="InterPro" id="IPR050121">
    <property type="entry name" value="Cytochrome_P450_monoxygenase"/>
</dbReference>
<accession>A0ABP9RAJ2</accession>
<evidence type="ECO:0000256" key="2">
    <source>
        <dbReference type="ARBA" id="ARBA00010617"/>
    </source>
</evidence>
<dbReference type="InterPro" id="IPR002401">
    <property type="entry name" value="Cyt_P450_E_grp-I"/>
</dbReference>
<dbReference type="RefSeq" id="WP_185066341.1">
    <property type="nucleotide sequence ID" value="NZ_BAABJP010000056.1"/>
</dbReference>
<keyword evidence="3" id="KW-0349">Heme</keyword>
<keyword evidence="3" id="KW-0560">Oxidoreductase</keyword>
<keyword evidence="3" id="KW-0503">Monooxygenase</keyword>
<dbReference type="SUPFAM" id="SSF48264">
    <property type="entry name" value="Cytochrome P450"/>
    <property type="match status" value="1"/>
</dbReference>
<sequence length="512" mass="56325">MTTATLPPGPTAPPFLQGVYALTRPLRGLPRLRAKYGDAFTVHLPIFGRVLVISDPVEIKQLFLSGSELVENVEPNLGRLLGPGSFFALTGDEHRAQRKLLVPPFHGRRLKAYERIIEEETERELAGWPEGREFATLPSMMRITLNAILRAVFGAERAGRARAQFGARGESSAERAGRARAQFGACGEGSAAGAEFDELRDLLPRMVTYASRLAVLPLPPRDLGRWSPWGRFLEMRRRYDDIISRLIDTADHDPRLDDRNDVLALLLQSRYEDGSRMSHSDIADQLLTLLAAGHETTATTMAWAVERLRRHPSVLAELVDEVDAGGHALREATILEVQRTRPVIDGVGRQVKADHLRIGRWTVPRGYNIVVAISLVHEDEAVFPDAKAFDPGRFVDAKPDLYQWIPFGGGTRRCIGAAFANMEMNVVLRTLLRDFRLLPTDAPDERWRSRGVANAPAKGGLIAVRRRSAPPVPAVSQAQQPPVGAVHPPAGGLTGGAPGFVESPDDQHPVHP</sequence>
<evidence type="ECO:0000256" key="3">
    <source>
        <dbReference type="RuleBase" id="RU000461"/>
    </source>
</evidence>
<dbReference type="Proteomes" id="UP001428817">
    <property type="component" value="Unassembled WGS sequence"/>
</dbReference>
<dbReference type="InterPro" id="IPR001128">
    <property type="entry name" value="Cyt_P450"/>
</dbReference>
<dbReference type="InterPro" id="IPR017972">
    <property type="entry name" value="Cyt_P450_CS"/>
</dbReference>
<keyword evidence="3" id="KW-0408">Iron</keyword>
<dbReference type="Gene3D" id="1.10.630.10">
    <property type="entry name" value="Cytochrome P450"/>
    <property type="match status" value="1"/>
</dbReference>
<name>A0ABP9RAJ2_9PSEU</name>
<comment type="cofactor">
    <cofactor evidence="1">
        <name>heme</name>
        <dbReference type="ChEBI" id="CHEBI:30413"/>
    </cofactor>
</comment>
<comment type="similarity">
    <text evidence="2 3">Belongs to the cytochrome P450 family.</text>
</comment>
<dbReference type="EMBL" id="BAABJP010000056">
    <property type="protein sequence ID" value="GAA5173420.1"/>
    <property type="molecule type" value="Genomic_DNA"/>
</dbReference>
<evidence type="ECO:0000256" key="1">
    <source>
        <dbReference type="ARBA" id="ARBA00001971"/>
    </source>
</evidence>
<dbReference type="CDD" id="cd11053">
    <property type="entry name" value="CYP110-like"/>
    <property type="match status" value="1"/>
</dbReference>
<reference evidence="6" key="1">
    <citation type="journal article" date="2019" name="Int. J. Syst. Evol. Microbiol.">
        <title>The Global Catalogue of Microorganisms (GCM) 10K type strain sequencing project: providing services to taxonomists for standard genome sequencing and annotation.</title>
        <authorList>
            <consortium name="The Broad Institute Genomics Platform"/>
            <consortium name="The Broad Institute Genome Sequencing Center for Infectious Disease"/>
            <person name="Wu L."/>
            <person name="Ma J."/>
        </authorList>
    </citation>
    <scope>NUCLEOTIDE SEQUENCE [LARGE SCALE GENOMIC DNA]</scope>
    <source>
        <strain evidence="6">JCM 18303</strain>
    </source>
</reference>
<protein>
    <submittedName>
        <fullName evidence="5">Cytochrome P450</fullName>
    </submittedName>
</protein>
<dbReference type="PROSITE" id="PS00086">
    <property type="entry name" value="CYTOCHROME_P450"/>
    <property type="match status" value="1"/>
</dbReference>
<dbReference type="PANTHER" id="PTHR24305:SF166">
    <property type="entry name" value="CYTOCHROME P450 12A4, MITOCHONDRIAL-RELATED"/>
    <property type="match status" value="1"/>
</dbReference>
<dbReference type="PRINTS" id="PR00463">
    <property type="entry name" value="EP450I"/>
</dbReference>
<organism evidence="5 6">
    <name type="scientific">Pseudonocardia eucalypti</name>
    <dbReference type="NCBI Taxonomy" id="648755"/>
    <lineage>
        <taxon>Bacteria</taxon>
        <taxon>Bacillati</taxon>
        <taxon>Actinomycetota</taxon>
        <taxon>Actinomycetes</taxon>
        <taxon>Pseudonocardiales</taxon>
        <taxon>Pseudonocardiaceae</taxon>
        <taxon>Pseudonocardia</taxon>
    </lineage>
</organism>
<keyword evidence="6" id="KW-1185">Reference proteome</keyword>
<evidence type="ECO:0000313" key="6">
    <source>
        <dbReference type="Proteomes" id="UP001428817"/>
    </source>
</evidence>
<gene>
    <name evidence="5" type="ORF">GCM10023321_74940</name>
</gene>
<evidence type="ECO:0000313" key="5">
    <source>
        <dbReference type="EMBL" id="GAA5173420.1"/>
    </source>
</evidence>
<proteinExistence type="inferred from homology"/>
<feature type="region of interest" description="Disordered" evidence="4">
    <location>
        <begin position="469"/>
        <end position="512"/>
    </location>
</feature>
<dbReference type="PANTHER" id="PTHR24305">
    <property type="entry name" value="CYTOCHROME P450"/>
    <property type="match status" value="1"/>
</dbReference>
<comment type="caution">
    <text evidence="5">The sequence shown here is derived from an EMBL/GenBank/DDBJ whole genome shotgun (WGS) entry which is preliminary data.</text>
</comment>
<keyword evidence="3" id="KW-0479">Metal-binding</keyword>
<evidence type="ECO:0000256" key="4">
    <source>
        <dbReference type="SAM" id="MobiDB-lite"/>
    </source>
</evidence>
<dbReference type="InterPro" id="IPR036396">
    <property type="entry name" value="Cyt_P450_sf"/>
</dbReference>
<feature type="compositionally biased region" description="Low complexity" evidence="4">
    <location>
        <begin position="474"/>
        <end position="491"/>
    </location>
</feature>
<dbReference type="Pfam" id="PF00067">
    <property type="entry name" value="p450"/>
    <property type="match status" value="1"/>
</dbReference>
<dbReference type="PRINTS" id="PR00385">
    <property type="entry name" value="P450"/>
</dbReference>